<dbReference type="Proteomes" id="UP001079430">
    <property type="component" value="Unassembled WGS sequence"/>
</dbReference>
<comment type="caution">
    <text evidence="2">The sequence shown here is derived from an EMBL/GenBank/DDBJ whole genome shotgun (WGS) entry which is preliminary data.</text>
</comment>
<feature type="transmembrane region" description="Helical" evidence="1">
    <location>
        <begin position="20"/>
        <end position="40"/>
    </location>
</feature>
<gene>
    <name evidence="2" type="ORF">O3W52_18580</name>
</gene>
<evidence type="ECO:0000256" key="1">
    <source>
        <dbReference type="SAM" id="Phobius"/>
    </source>
</evidence>
<keyword evidence="1" id="KW-0812">Transmembrane</keyword>
<organism evidence="2 3">
    <name type="scientific">Sinorhizobium psoraleae</name>
    <dbReference type="NCBI Taxonomy" id="520838"/>
    <lineage>
        <taxon>Bacteria</taxon>
        <taxon>Pseudomonadati</taxon>
        <taxon>Pseudomonadota</taxon>
        <taxon>Alphaproteobacteria</taxon>
        <taxon>Hyphomicrobiales</taxon>
        <taxon>Rhizobiaceae</taxon>
        <taxon>Sinorhizobium/Ensifer group</taxon>
        <taxon>Sinorhizobium</taxon>
    </lineage>
</organism>
<keyword evidence="3" id="KW-1185">Reference proteome</keyword>
<proteinExistence type="predicted"/>
<keyword evidence="1" id="KW-0472">Membrane</keyword>
<name>A0ABT4KJ47_9HYPH</name>
<dbReference type="RefSeq" id="WP_269282093.1">
    <property type="nucleotide sequence ID" value="NZ_JAPVOI010000004.1"/>
</dbReference>
<protein>
    <submittedName>
        <fullName evidence="2">Uncharacterized protein</fullName>
    </submittedName>
</protein>
<accession>A0ABT4KJ47</accession>
<dbReference type="EMBL" id="JAPVOI010000004">
    <property type="protein sequence ID" value="MCZ4092003.1"/>
    <property type="molecule type" value="Genomic_DNA"/>
</dbReference>
<keyword evidence="1" id="KW-1133">Transmembrane helix</keyword>
<reference evidence="2" key="1">
    <citation type="submission" date="2022-10" db="EMBL/GenBank/DDBJ databases">
        <title>Whole genome sequencing of three plant growth promoting bacteria isolated from Vachellia tortilis subsp. raddiana in Morocco.</title>
        <authorList>
            <person name="Hnini M."/>
            <person name="Zouagui R."/>
            <person name="Zouagui H."/>
            <person name="Chemao Elfihri M.-W."/>
            <person name="Ibrahimi A."/>
            <person name="Sbabou L."/>
            <person name="Aurag J."/>
        </authorList>
    </citation>
    <scope>NUCLEOTIDE SEQUENCE</scope>
    <source>
        <strain evidence="2">LMR678</strain>
    </source>
</reference>
<evidence type="ECO:0000313" key="2">
    <source>
        <dbReference type="EMBL" id="MCZ4092003.1"/>
    </source>
</evidence>
<sequence length="53" mass="5768">MKQELIDESRTTAQRLRPLVIVVVASELAVSALLLTTVQFPSPTPPPEIAALR</sequence>
<evidence type="ECO:0000313" key="3">
    <source>
        <dbReference type="Proteomes" id="UP001079430"/>
    </source>
</evidence>